<evidence type="ECO:0000256" key="2">
    <source>
        <dbReference type="ARBA" id="ARBA00023015"/>
    </source>
</evidence>
<keyword evidence="3" id="KW-0238">DNA-binding</keyword>
<comment type="similarity">
    <text evidence="1">Belongs to the LysR transcriptional regulatory family.</text>
</comment>
<reference evidence="6 7" key="1">
    <citation type="submission" date="2019-03" db="EMBL/GenBank/DDBJ databases">
        <title>Genomic analyses of the natural microbiome of Caenorhabditis elegans.</title>
        <authorList>
            <person name="Samuel B."/>
        </authorList>
    </citation>
    <scope>NUCLEOTIDE SEQUENCE [LARGE SCALE GENOMIC DNA]</scope>
    <source>
        <strain evidence="6 7">BIGb0156</strain>
    </source>
</reference>
<dbReference type="FunFam" id="1.10.10.10:FF:000001">
    <property type="entry name" value="LysR family transcriptional regulator"/>
    <property type="match status" value="1"/>
</dbReference>
<evidence type="ECO:0000256" key="1">
    <source>
        <dbReference type="ARBA" id="ARBA00009437"/>
    </source>
</evidence>
<dbReference type="InterPro" id="IPR036388">
    <property type="entry name" value="WH-like_DNA-bd_sf"/>
</dbReference>
<dbReference type="Pfam" id="PF00126">
    <property type="entry name" value="HTH_1"/>
    <property type="match status" value="1"/>
</dbReference>
<protein>
    <submittedName>
        <fullName evidence="6">LysR family transcriptional regulator</fullName>
    </submittedName>
</protein>
<keyword evidence="4" id="KW-0804">Transcription</keyword>
<dbReference type="GO" id="GO:0005829">
    <property type="term" value="C:cytosol"/>
    <property type="evidence" value="ECO:0007669"/>
    <property type="project" value="TreeGrafter"/>
</dbReference>
<dbReference type="RefSeq" id="WP_133460511.1">
    <property type="nucleotide sequence ID" value="NZ_SNVX01000002.1"/>
</dbReference>
<keyword evidence="2" id="KW-0805">Transcription regulation</keyword>
<dbReference type="SUPFAM" id="SSF46785">
    <property type="entry name" value="Winged helix' DNA-binding domain"/>
    <property type="match status" value="1"/>
</dbReference>
<evidence type="ECO:0000256" key="3">
    <source>
        <dbReference type="ARBA" id="ARBA00023125"/>
    </source>
</evidence>
<dbReference type="PANTHER" id="PTHR30419">
    <property type="entry name" value="HTH-TYPE TRANSCRIPTIONAL REGULATOR YBHD"/>
    <property type="match status" value="1"/>
</dbReference>
<dbReference type="Pfam" id="PF03466">
    <property type="entry name" value="LysR_substrate"/>
    <property type="match status" value="1"/>
</dbReference>
<dbReference type="EMBL" id="SNVX01000002">
    <property type="protein sequence ID" value="TDN60749.1"/>
    <property type="molecule type" value="Genomic_DNA"/>
</dbReference>
<comment type="caution">
    <text evidence="6">The sequence shown here is derived from an EMBL/GenBank/DDBJ whole genome shotgun (WGS) entry which is preliminary data.</text>
</comment>
<dbReference type="GO" id="GO:0003824">
    <property type="term" value="F:catalytic activity"/>
    <property type="evidence" value="ECO:0007669"/>
    <property type="project" value="InterPro"/>
</dbReference>
<dbReference type="AlphaFoldDB" id="A0A4R6ENE2"/>
<keyword evidence="7" id="KW-1185">Reference proteome</keyword>
<evidence type="ECO:0000256" key="4">
    <source>
        <dbReference type="ARBA" id="ARBA00023163"/>
    </source>
</evidence>
<dbReference type="InterPro" id="IPR036390">
    <property type="entry name" value="WH_DNA-bd_sf"/>
</dbReference>
<dbReference type="GO" id="GO:0003677">
    <property type="term" value="F:DNA binding"/>
    <property type="evidence" value="ECO:0007669"/>
    <property type="project" value="UniProtKB-KW"/>
</dbReference>
<evidence type="ECO:0000313" key="6">
    <source>
        <dbReference type="EMBL" id="TDN60749.1"/>
    </source>
</evidence>
<dbReference type="PROSITE" id="PS50931">
    <property type="entry name" value="HTH_LYSR"/>
    <property type="match status" value="1"/>
</dbReference>
<dbReference type="InterPro" id="IPR000847">
    <property type="entry name" value="LysR_HTH_N"/>
</dbReference>
<name>A0A4R6ENE2_SCAGO</name>
<gene>
    <name evidence="6" type="ORF">EC847_102335</name>
</gene>
<feature type="domain" description="HTH lysR-type" evidence="5">
    <location>
        <begin position="3"/>
        <end position="60"/>
    </location>
</feature>
<proteinExistence type="inferred from homology"/>
<dbReference type="GO" id="GO:0003700">
    <property type="term" value="F:DNA-binding transcription factor activity"/>
    <property type="evidence" value="ECO:0007669"/>
    <property type="project" value="InterPro"/>
</dbReference>
<dbReference type="InterPro" id="IPR005119">
    <property type="entry name" value="LysR_subst-bd"/>
</dbReference>
<dbReference type="PRINTS" id="PR00039">
    <property type="entry name" value="HTHLYSR"/>
</dbReference>
<sequence length="305" mass="34318">MKFTLRQLEFYIALAETLQVSKAASRCHVSQSSMTVALRNLEETVNAQLFLRQPKGIQLTAAGERFLAHARKIINDSRFALEDLLNQPETTAGVVRVGIAETLSSYLLPEILHEIESRFPLIEIIFQEAQAPELLCALRNQQVDFCLLLTSNIPHDDDLDVETFIRSLRQLWTSIDHPLLGKPEITLSDVAQTPYLMLSTDEYPGVIGDHFKSSGFAPDVCFRSNSFEAVRSLVAQGKGVTILSDLVYRPWALSGLRVARRTINDCITYMDVGVVKTVNRPLSPASQRLVDFMRQQILRLHAHSR</sequence>
<evidence type="ECO:0000259" key="5">
    <source>
        <dbReference type="PROSITE" id="PS50931"/>
    </source>
</evidence>
<dbReference type="InterPro" id="IPR050950">
    <property type="entry name" value="HTH-type_LysR_regulators"/>
</dbReference>
<accession>A0A4R6ENE2</accession>
<evidence type="ECO:0000313" key="7">
    <source>
        <dbReference type="Proteomes" id="UP000295530"/>
    </source>
</evidence>
<dbReference type="Gene3D" id="1.10.10.10">
    <property type="entry name" value="Winged helix-like DNA-binding domain superfamily/Winged helix DNA-binding domain"/>
    <property type="match status" value="1"/>
</dbReference>
<dbReference type="OrthoDB" id="8679465at2"/>
<dbReference type="Proteomes" id="UP000295530">
    <property type="component" value="Unassembled WGS sequence"/>
</dbReference>
<organism evidence="6 7">
    <name type="scientific">Scandinavium goeteborgense</name>
    <dbReference type="NCBI Taxonomy" id="1851514"/>
    <lineage>
        <taxon>Bacteria</taxon>
        <taxon>Pseudomonadati</taxon>
        <taxon>Pseudomonadota</taxon>
        <taxon>Gammaproteobacteria</taxon>
        <taxon>Enterobacterales</taxon>
        <taxon>Enterobacteriaceae</taxon>
        <taxon>Scandinavium</taxon>
    </lineage>
</organism>
<dbReference type="Gene3D" id="3.40.190.10">
    <property type="entry name" value="Periplasmic binding protein-like II"/>
    <property type="match status" value="2"/>
</dbReference>
<dbReference type="SUPFAM" id="SSF53850">
    <property type="entry name" value="Periplasmic binding protein-like II"/>
    <property type="match status" value="1"/>
</dbReference>